<evidence type="ECO:0000256" key="3">
    <source>
        <dbReference type="ARBA" id="ARBA00022741"/>
    </source>
</evidence>
<feature type="region of interest" description="Disordered" evidence="5">
    <location>
        <begin position="1"/>
        <end position="22"/>
    </location>
</feature>
<name>A0A0F9RWS9_9ZZZZ</name>
<dbReference type="InterPro" id="IPR058909">
    <property type="entry name" value="CD_NTase_C"/>
</dbReference>
<sequence length="306" mass="34824">MSHNGESTFSTWAQPPGKTESERIDRAINAVKNALQADERLRSKSKVFVQGSYRNRVNVKQDSDVDIGVLYTGNAFYPDYPEGMSHSDFGNIDGDHTYAAFKDEVEQALVSHFGRAAVKRGKKAFDIHENTYRVDADVVPFFEHRRYSRDGSYVCGVQLFPDNGGKIINWPERLFDESHWPNQHYENGVSKNTDTGRRYKGVVRILKKLRNAMEDHGIAAANPISGFLVECLVWNTPNQCFSGISWEQDVRSCITHLWSNTKSIEECNEWGEVSELKYLFRGSPDSKRQQAYSFIAAAWDYIGVES</sequence>
<keyword evidence="3" id="KW-0547">Nucleotide-binding</keyword>
<dbReference type="InterPro" id="IPR006116">
    <property type="entry name" value="NT_2-5OAS_ClassI-CCAase"/>
</dbReference>
<keyword evidence="1" id="KW-0808">Transferase</keyword>
<dbReference type="InterPro" id="IPR043519">
    <property type="entry name" value="NT_sf"/>
</dbReference>
<comment type="caution">
    <text evidence="7">The sequence shown here is derived from an EMBL/GenBank/DDBJ whole genome shotgun (WGS) entry which is preliminary data.</text>
</comment>
<gene>
    <name evidence="7" type="ORF">LCGC14_0592530</name>
</gene>
<evidence type="ECO:0000256" key="2">
    <source>
        <dbReference type="ARBA" id="ARBA00022695"/>
    </source>
</evidence>
<dbReference type="SUPFAM" id="SSF81301">
    <property type="entry name" value="Nucleotidyltransferase"/>
    <property type="match status" value="1"/>
</dbReference>
<keyword evidence="2" id="KW-0548">Nucleotidyltransferase</keyword>
<dbReference type="EMBL" id="LAZR01000930">
    <property type="protein sequence ID" value="KKN54407.1"/>
    <property type="molecule type" value="Genomic_DNA"/>
</dbReference>
<evidence type="ECO:0000256" key="5">
    <source>
        <dbReference type="SAM" id="MobiDB-lite"/>
    </source>
</evidence>
<reference evidence="7" key="1">
    <citation type="journal article" date="2015" name="Nature">
        <title>Complex archaea that bridge the gap between prokaryotes and eukaryotes.</title>
        <authorList>
            <person name="Spang A."/>
            <person name="Saw J.H."/>
            <person name="Jorgensen S.L."/>
            <person name="Zaremba-Niedzwiedzka K."/>
            <person name="Martijn J."/>
            <person name="Lind A.E."/>
            <person name="van Eijk R."/>
            <person name="Schleper C."/>
            <person name="Guy L."/>
            <person name="Ettema T.J."/>
        </authorList>
    </citation>
    <scope>NUCLEOTIDE SEQUENCE</scope>
</reference>
<feature type="domain" description="cGAS/DncV-like nucleotidyltransferase C-terminal helical" evidence="6">
    <location>
        <begin position="186"/>
        <end position="302"/>
    </location>
</feature>
<dbReference type="GO" id="GO:0016779">
    <property type="term" value="F:nucleotidyltransferase activity"/>
    <property type="evidence" value="ECO:0007669"/>
    <property type="project" value="InterPro"/>
</dbReference>
<feature type="compositionally biased region" description="Polar residues" evidence="5">
    <location>
        <begin position="1"/>
        <end position="13"/>
    </location>
</feature>
<evidence type="ECO:0000313" key="7">
    <source>
        <dbReference type="EMBL" id="KKN54407.1"/>
    </source>
</evidence>
<accession>A0A0F9RWS9</accession>
<evidence type="ECO:0000259" key="6">
    <source>
        <dbReference type="Pfam" id="PF26305"/>
    </source>
</evidence>
<proteinExistence type="predicted"/>
<dbReference type="Pfam" id="PF26305">
    <property type="entry name" value="CD_NTase_C"/>
    <property type="match status" value="1"/>
</dbReference>
<organism evidence="7">
    <name type="scientific">marine sediment metagenome</name>
    <dbReference type="NCBI Taxonomy" id="412755"/>
    <lineage>
        <taxon>unclassified sequences</taxon>
        <taxon>metagenomes</taxon>
        <taxon>ecological metagenomes</taxon>
    </lineage>
</organism>
<protein>
    <recommendedName>
        <fullName evidence="6">cGAS/DncV-like nucleotidyltransferase C-terminal helical domain-containing protein</fullName>
    </recommendedName>
</protein>
<evidence type="ECO:0000256" key="4">
    <source>
        <dbReference type="ARBA" id="ARBA00023118"/>
    </source>
</evidence>
<dbReference type="CDD" id="cd05400">
    <property type="entry name" value="NT_2-5OAS_ClassI-CCAase"/>
    <property type="match status" value="1"/>
</dbReference>
<dbReference type="AlphaFoldDB" id="A0A0F9RWS9"/>
<keyword evidence="4" id="KW-0051">Antiviral defense</keyword>
<evidence type="ECO:0000256" key="1">
    <source>
        <dbReference type="ARBA" id="ARBA00022679"/>
    </source>
</evidence>